<keyword evidence="2" id="KW-1185">Reference proteome</keyword>
<evidence type="ECO:0000313" key="2">
    <source>
        <dbReference type="Proteomes" id="UP000187203"/>
    </source>
</evidence>
<dbReference type="AlphaFoldDB" id="A0A1R3KK82"/>
<dbReference type="EMBL" id="AWUE01013205">
    <property type="protein sequence ID" value="OMP07492.1"/>
    <property type="molecule type" value="Genomic_DNA"/>
</dbReference>
<sequence>MRVATVVFGVVRGSVRMKEMVRLLFLRCVKVGEKNEGRKMKEWRDGLLVV</sequence>
<protein>
    <submittedName>
        <fullName evidence="1">Uncharacterized protein</fullName>
    </submittedName>
</protein>
<organism evidence="1 2">
    <name type="scientific">Corchorus olitorius</name>
    <dbReference type="NCBI Taxonomy" id="93759"/>
    <lineage>
        <taxon>Eukaryota</taxon>
        <taxon>Viridiplantae</taxon>
        <taxon>Streptophyta</taxon>
        <taxon>Embryophyta</taxon>
        <taxon>Tracheophyta</taxon>
        <taxon>Spermatophyta</taxon>
        <taxon>Magnoliopsida</taxon>
        <taxon>eudicotyledons</taxon>
        <taxon>Gunneridae</taxon>
        <taxon>Pentapetalae</taxon>
        <taxon>rosids</taxon>
        <taxon>malvids</taxon>
        <taxon>Malvales</taxon>
        <taxon>Malvaceae</taxon>
        <taxon>Grewioideae</taxon>
        <taxon>Apeibeae</taxon>
        <taxon>Corchorus</taxon>
    </lineage>
</organism>
<evidence type="ECO:0000313" key="1">
    <source>
        <dbReference type="EMBL" id="OMP07492.1"/>
    </source>
</evidence>
<comment type="caution">
    <text evidence="1">The sequence shown here is derived from an EMBL/GenBank/DDBJ whole genome shotgun (WGS) entry which is preliminary data.</text>
</comment>
<name>A0A1R3KK82_9ROSI</name>
<proteinExistence type="predicted"/>
<reference evidence="2" key="1">
    <citation type="submission" date="2013-09" db="EMBL/GenBank/DDBJ databases">
        <title>Corchorus olitorius genome sequencing.</title>
        <authorList>
            <person name="Alam M."/>
            <person name="Haque M.S."/>
            <person name="Islam M.S."/>
            <person name="Emdad E.M."/>
            <person name="Islam M.M."/>
            <person name="Ahmed B."/>
            <person name="Halim A."/>
            <person name="Hossen Q.M.M."/>
            <person name="Hossain M.Z."/>
            <person name="Ahmed R."/>
            <person name="Khan M.M."/>
            <person name="Islam R."/>
            <person name="Rashid M.M."/>
            <person name="Khan S.A."/>
            <person name="Rahman M.S."/>
            <person name="Alam M."/>
            <person name="Yahiya A.S."/>
            <person name="Khan M.S."/>
            <person name="Azam M.S."/>
            <person name="Haque T."/>
            <person name="Lashkar M.Z.H."/>
            <person name="Akhand A.I."/>
            <person name="Morshed G."/>
            <person name="Roy S."/>
            <person name="Uddin K.S."/>
            <person name="Rabeya T."/>
            <person name="Hossain A.S."/>
            <person name="Chowdhury A."/>
            <person name="Snigdha A.R."/>
            <person name="Mortoza M.S."/>
            <person name="Matin S.A."/>
            <person name="Hoque S.M.E."/>
            <person name="Islam M.K."/>
            <person name="Roy D.K."/>
            <person name="Haider R."/>
            <person name="Moosa M.M."/>
            <person name="Elias S.M."/>
            <person name="Hasan A.M."/>
            <person name="Jahan S."/>
            <person name="Shafiuddin M."/>
            <person name="Mahmood N."/>
            <person name="Shommy N.S."/>
        </authorList>
    </citation>
    <scope>NUCLEOTIDE SEQUENCE [LARGE SCALE GENOMIC DNA]</scope>
    <source>
        <strain evidence="2">cv. O-4</strain>
    </source>
</reference>
<gene>
    <name evidence="1" type="ORF">COLO4_07293</name>
</gene>
<dbReference type="Proteomes" id="UP000187203">
    <property type="component" value="Unassembled WGS sequence"/>
</dbReference>
<accession>A0A1R3KK82</accession>